<dbReference type="RefSeq" id="WP_148918094.1">
    <property type="nucleotide sequence ID" value="NZ_VTAV01000002.1"/>
</dbReference>
<comment type="subcellular location">
    <subcellularLocation>
        <location evidence="1">Cell outer membrane</location>
        <topology evidence="1">Multi-pass membrane protein</topology>
    </subcellularLocation>
</comment>
<keyword evidence="1" id="KW-0812">Transmembrane</keyword>
<organism evidence="3 4">
    <name type="scientific">Sphingobacterium phlebotomi</name>
    <dbReference type="NCBI Taxonomy" id="2605433"/>
    <lineage>
        <taxon>Bacteria</taxon>
        <taxon>Pseudomonadati</taxon>
        <taxon>Bacteroidota</taxon>
        <taxon>Sphingobacteriia</taxon>
        <taxon>Sphingobacteriales</taxon>
        <taxon>Sphingobacteriaceae</taxon>
        <taxon>Sphingobacterium</taxon>
    </lineage>
</organism>
<dbReference type="InterPro" id="IPR037066">
    <property type="entry name" value="Plug_dom_sf"/>
</dbReference>
<accession>A0A5D4HET8</accession>
<dbReference type="AlphaFoldDB" id="A0A5D4HET8"/>
<evidence type="ECO:0000313" key="3">
    <source>
        <dbReference type="EMBL" id="TYR37350.1"/>
    </source>
</evidence>
<dbReference type="Pfam" id="PF13715">
    <property type="entry name" value="CarbopepD_reg_2"/>
    <property type="match status" value="1"/>
</dbReference>
<dbReference type="FunFam" id="2.170.130.10:FF:000003">
    <property type="entry name" value="SusC/RagA family TonB-linked outer membrane protein"/>
    <property type="match status" value="1"/>
</dbReference>
<dbReference type="GO" id="GO:0009279">
    <property type="term" value="C:cell outer membrane"/>
    <property type="evidence" value="ECO:0007669"/>
    <property type="project" value="UniProtKB-SubCell"/>
</dbReference>
<dbReference type="InterPro" id="IPR008969">
    <property type="entry name" value="CarboxyPept-like_regulatory"/>
</dbReference>
<evidence type="ECO:0000313" key="4">
    <source>
        <dbReference type="Proteomes" id="UP000322362"/>
    </source>
</evidence>
<keyword evidence="1" id="KW-1134">Transmembrane beta strand</keyword>
<reference evidence="3 4" key="1">
    <citation type="submission" date="2019-08" db="EMBL/GenBank/DDBJ databases">
        <title>Phlebobacter frassis gen. nov. sp. nov., a new member of family Sphingobacteriaceae isolated from sand fly rearing media.</title>
        <authorList>
            <person name="Kakumanu M.L."/>
            <person name="Marayati B.F."/>
            <person name="Wada-Katsumata A."/>
            <person name="Wasserberg G."/>
            <person name="Schal C."/>
            <person name="Apperson C.S."/>
            <person name="Ponnusamy L."/>
        </authorList>
    </citation>
    <scope>NUCLEOTIDE SEQUENCE [LARGE SCALE GENOMIC DNA]</scope>
    <source>
        <strain evidence="3 4">SSI9</strain>
    </source>
</reference>
<dbReference type="Proteomes" id="UP000322362">
    <property type="component" value="Unassembled WGS sequence"/>
</dbReference>
<evidence type="ECO:0000256" key="1">
    <source>
        <dbReference type="PROSITE-ProRule" id="PRU01360"/>
    </source>
</evidence>
<name>A0A5D4HET8_9SPHI</name>
<feature type="domain" description="TonB-dependent receptor plug" evidence="2">
    <location>
        <begin position="218"/>
        <end position="324"/>
    </location>
</feature>
<dbReference type="InterPro" id="IPR023996">
    <property type="entry name" value="TonB-dep_OMP_SusC/RagA"/>
</dbReference>
<dbReference type="InterPro" id="IPR012910">
    <property type="entry name" value="Plug_dom"/>
</dbReference>
<dbReference type="PROSITE" id="PS52016">
    <property type="entry name" value="TONB_DEPENDENT_REC_3"/>
    <property type="match status" value="1"/>
</dbReference>
<proteinExistence type="inferred from homology"/>
<dbReference type="Pfam" id="PF07715">
    <property type="entry name" value="Plug"/>
    <property type="match status" value="1"/>
</dbReference>
<dbReference type="NCBIfam" id="TIGR04056">
    <property type="entry name" value="OMP_RagA_SusC"/>
    <property type="match status" value="1"/>
</dbReference>
<dbReference type="InterPro" id="IPR023997">
    <property type="entry name" value="TonB-dep_OMP_SusC/RagA_CS"/>
</dbReference>
<comment type="caution">
    <text evidence="3">The sequence shown here is derived from an EMBL/GenBank/DDBJ whole genome shotgun (WGS) entry which is preliminary data.</text>
</comment>
<keyword evidence="1" id="KW-0472">Membrane</keyword>
<evidence type="ECO:0000259" key="2">
    <source>
        <dbReference type="Pfam" id="PF07715"/>
    </source>
</evidence>
<dbReference type="Gene3D" id="2.170.130.10">
    <property type="entry name" value="TonB-dependent receptor, plug domain"/>
    <property type="match status" value="1"/>
</dbReference>
<dbReference type="InterPro" id="IPR039426">
    <property type="entry name" value="TonB-dep_rcpt-like"/>
</dbReference>
<gene>
    <name evidence="3" type="ORF">FXV77_04905</name>
</gene>
<dbReference type="Gene3D" id="2.60.40.1120">
    <property type="entry name" value="Carboxypeptidase-like, regulatory domain"/>
    <property type="match status" value="1"/>
</dbReference>
<protein>
    <submittedName>
        <fullName evidence="3">SusC/RagA family TonB-linked outer membrane protein</fullName>
    </submittedName>
</protein>
<comment type="similarity">
    <text evidence="1">Belongs to the TonB-dependent receptor family.</text>
</comment>
<keyword evidence="4" id="KW-1185">Reference proteome</keyword>
<keyword evidence="1" id="KW-0813">Transport</keyword>
<dbReference type="SUPFAM" id="SSF56935">
    <property type="entry name" value="Porins"/>
    <property type="match status" value="1"/>
</dbReference>
<dbReference type="NCBIfam" id="TIGR04057">
    <property type="entry name" value="SusC_RagA_signa"/>
    <property type="match status" value="1"/>
</dbReference>
<sequence>MNDKFRIMMLLLVFLLSYQLQGYASMNKELVEVLQQHVNGSVSDAEGRAMSGVTVFIKDSQNPAKTTDEKGAFAIVVSVDDILVFSKEGFEPLEIPVKGINRLNVTLYSLTATDVKKEPGVGNIEIRGTVTDSTAQKISGVSVAVKGSSSISTATDANGMYILSVPKGSTVQFSAVGYQNTDITVQDRPVIDIVLYSAMSMVEDVVVTAFGGQTRRAELVGAVTTVKPEDLKIPSSNLTTALAGRVAGMIAFQRTGEPGADNASFFVRGITTFGSNTSPLILIDNIELTATDLSHLQPDDIESFSVMKDAAATALYGARGANGVILVTTKQGQVGKINTSVRFEQSISAPTRNLEFADPITYMRLHNEAIVTREPLADLLYSPDKIDNTVVGSGSFMFPATDWHKELLQDYALTRRANMSVSGGSQLATYYITGAYTHDSGILKTDRRNNFNSGISNNVFTLRSNVVIRPINTMEITTRFSGTFTDYNGPVYTGSQMYDLIKRSNPVLFPAYYPVDEQHQFTNHILFGNELSPGGSYYINPYAELVKGYQERGRSNLSAQFQINQRLNFLTEGLRVRAMVNVLRIASHSISRYYDPFWYGLSSYNRLDDTYSIYNLNPDEGTDYLGYASSIGDDDIGFPRANFYFEGALNYNRTFNDKHSVGGLLVYMLRNNVSLGANDVQGSLPYRNVGLSGRATYGYDDRYIAEFNFGYNGSERFHPDHQFGFFPSAGVAWNISNEPWFVGSKLNNTISMLKLRATYGVVGNDNISRQRFLYLSNINMDNTNLTQRFGLQRGYSNSGISVGRYGDPNILWEKSRKANFGAELEFTNGLKLIGEYFFENRTDILMTRSNIPATMGLWVTPSSNVGEARAYGVDGQLAYNKSFNNSWLQLMGNFTFARNRYKTYDELYFPNEPWQSRVGYAINQRWGYLAERLFIDENEVANSPTQFGIYGAGDIKYRDVNGDGVITDLDQVPIGYPTVPEIIYGFGASYGYKNFDLSVFFQGLGNESLWISYGDNSPFFVNNTNSGLIGHNQLTQFIADSYWNEDTRDIYALWPRLSTSSVENNRQVSTWFMRDGSFLRLKSAEIGYKLPESISSRAGLKSARIYFNGLNLFTLSKFNLWDVEQGGNALNYPIQRVINVGINVSL</sequence>
<dbReference type="EMBL" id="VTAV01000002">
    <property type="protein sequence ID" value="TYR37350.1"/>
    <property type="molecule type" value="Genomic_DNA"/>
</dbReference>
<keyword evidence="1" id="KW-0998">Cell outer membrane</keyword>
<dbReference type="SUPFAM" id="SSF49464">
    <property type="entry name" value="Carboxypeptidase regulatory domain-like"/>
    <property type="match status" value="2"/>
</dbReference>